<reference evidence="2 3" key="1">
    <citation type="submission" date="2021-07" db="EMBL/GenBank/DDBJ databases">
        <authorList>
            <person name="Palmer J.M."/>
        </authorList>
    </citation>
    <scope>NUCLEOTIDE SEQUENCE [LARGE SCALE GENOMIC DNA]</scope>
    <source>
        <strain evidence="2 3">AT_MEX2019</strain>
        <tissue evidence="2">Muscle</tissue>
    </source>
</reference>
<feature type="region of interest" description="Disordered" evidence="1">
    <location>
        <begin position="62"/>
        <end position="88"/>
    </location>
</feature>
<dbReference type="Proteomes" id="UP001345963">
    <property type="component" value="Unassembled WGS sequence"/>
</dbReference>
<evidence type="ECO:0000313" key="2">
    <source>
        <dbReference type="EMBL" id="MED6257973.1"/>
    </source>
</evidence>
<keyword evidence="3" id="KW-1185">Reference proteome</keyword>
<protein>
    <submittedName>
        <fullName evidence="2">Uncharacterized protein</fullName>
    </submittedName>
</protein>
<gene>
    <name evidence="2" type="ORF">ATANTOWER_001248</name>
</gene>
<sequence length="88" mass="9743">MKATMRRTRQKDRPPHMDCLVEKKTGAVCPAPNKERFASNGVSESLAAAQRGFAPFRKPACEQLTSPDEKTSRRTGGVPWHSYEAGLL</sequence>
<evidence type="ECO:0000256" key="1">
    <source>
        <dbReference type="SAM" id="MobiDB-lite"/>
    </source>
</evidence>
<comment type="caution">
    <text evidence="2">The sequence shown here is derived from an EMBL/GenBank/DDBJ whole genome shotgun (WGS) entry which is preliminary data.</text>
</comment>
<evidence type="ECO:0000313" key="3">
    <source>
        <dbReference type="Proteomes" id="UP001345963"/>
    </source>
</evidence>
<name>A0ABU7C550_9TELE</name>
<organism evidence="2 3">
    <name type="scientific">Ataeniobius toweri</name>
    <dbReference type="NCBI Taxonomy" id="208326"/>
    <lineage>
        <taxon>Eukaryota</taxon>
        <taxon>Metazoa</taxon>
        <taxon>Chordata</taxon>
        <taxon>Craniata</taxon>
        <taxon>Vertebrata</taxon>
        <taxon>Euteleostomi</taxon>
        <taxon>Actinopterygii</taxon>
        <taxon>Neopterygii</taxon>
        <taxon>Teleostei</taxon>
        <taxon>Neoteleostei</taxon>
        <taxon>Acanthomorphata</taxon>
        <taxon>Ovalentaria</taxon>
        <taxon>Atherinomorphae</taxon>
        <taxon>Cyprinodontiformes</taxon>
        <taxon>Goodeidae</taxon>
        <taxon>Ataeniobius</taxon>
    </lineage>
</organism>
<proteinExistence type="predicted"/>
<dbReference type="EMBL" id="JAHUTI010079801">
    <property type="protein sequence ID" value="MED6257973.1"/>
    <property type="molecule type" value="Genomic_DNA"/>
</dbReference>
<accession>A0ABU7C550</accession>